<dbReference type="EMBL" id="CP111026">
    <property type="protein sequence ID" value="WAR28889.1"/>
    <property type="molecule type" value="Genomic_DNA"/>
</dbReference>
<organism evidence="2 3">
    <name type="scientific">Mya arenaria</name>
    <name type="common">Soft-shell clam</name>
    <dbReference type="NCBI Taxonomy" id="6604"/>
    <lineage>
        <taxon>Eukaryota</taxon>
        <taxon>Metazoa</taxon>
        <taxon>Spiralia</taxon>
        <taxon>Lophotrochozoa</taxon>
        <taxon>Mollusca</taxon>
        <taxon>Bivalvia</taxon>
        <taxon>Autobranchia</taxon>
        <taxon>Heteroconchia</taxon>
        <taxon>Euheterodonta</taxon>
        <taxon>Imparidentia</taxon>
        <taxon>Neoheterodontei</taxon>
        <taxon>Myida</taxon>
        <taxon>Myoidea</taxon>
        <taxon>Myidae</taxon>
        <taxon>Mya</taxon>
    </lineage>
</organism>
<name>A0ABY7G5V1_MYAAR</name>
<protein>
    <submittedName>
        <fullName evidence="2">Uncharacterized protein</fullName>
    </submittedName>
</protein>
<proteinExistence type="predicted"/>
<evidence type="ECO:0000313" key="2">
    <source>
        <dbReference type="EMBL" id="WAR28889.1"/>
    </source>
</evidence>
<dbReference type="Proteomes" id="UP001164746">
    <property type="component" value="Chromosome 15"/>
</dbReference>
<feature type="region of interest" description="Disordered" evidence="1">
    <location>
        <begin position="1"/>
        <end position="45"/>
    </location>
</feature>
<sequence>EQSFADLRETGACGNGKANVPDLPHTSNKESSDFRETGACGNGKANTSSMQSLNWVIYVETDAIVAPVAFASNDRDLSAQNGDNEREVRTNVLRQTGRNEVGFVGLPSSFTMGDALKKTSKSHLVSSMPKVSEEHRDTTMWSSAILYELCSKDKNMLAMRSSDLTND</sequence>
<keyword evidence="3" id="KW-1185">Reference proteome</keyword>
<reference evidence="2" key="1">
    <citation type="submission" date="2022-11" db="EMBL/GenBank/DDBJ databases">
        <title>Centuries of genome instability and evolution in soft-shell clam transmissible cancer (bioRxiv).</title>
        <authorList>
            <person name="Hart S.F.M."/>
            <person name="Yonemitsu M.A."/>
            <person name="Giersch R.M."/>
            <person name="Beal B.F."/>
            <person name="Arriagada G."/>
            <person name="Davis B.W."/>
            <person name="Ostrander E.A."/>
            <person name="Goff S.P."/>
            <person name="Metzger M.J."/>
        </authorList>
    </citation>
    <scope>NUCLEOTIDE SEQUENCE</scope>
    <source>
        <strain evidence="2">MELC-2E11</strain>
        <tissue evidence="2">Siphon/mantle</tissue>
    </source>
</reference>
<accession>A0ABY7G5V1</accession>
<evidence type="ECO:0000313" key="3">
    <source>
        <dbReference type="Proteomes" id="UP001164746"/>
    </source>
</evidence>
<feature type="compositionally biased region" description="Basic and acidic residues" evidence="1">
    <location>
        <begin position="27"/>
        <end position="36"/>
    </location>
</feature>
<gene>
    <name evidence="2" type="ORF">MAR_014593</name>
</gene>
<feature type="non-terminal residue" evidence="2">
    <location>
        <position position="1"/>
    </location>
</feature>
<evidence type="ECO:0000256" key="1">
    <source>
        <dbReference type="SAM" id="MobiDB-lite"/>
    </source>
</evidence>